<dbReference type="EMBL" id="BK059100">
    <property type="protein sequence ID" value="DAE29851.1"/>
    <property type="molecule type" value="Genomic_DNA"/>
</dbReference>
<sequence length="134" mass="15465">MKYEKKSFTFEELAQMAYKGARSEFKTLLRGSEQSTYLSLRYLYRLYQTGGISKEEAGKTKAQIARRYEKDRLREEQLESSIKAFAQVVLRTAKANEDYRRERTLDNADKLCEAIDGVMVQSNIAETKGLADEV</sequence>
<organism evidence="1">
    <name type="scientific">virus sp. ctqEG8</name>
    <dbReference type="NCBI Taxonomy" id="2827998"/>
    <lineage>
        <taxon>Viruses</taxon>
    </lineage>
</organism>
<evidence type="ECO:0000313" key="1">
    <source>
        <dbReference type="EMBL" id="DAE29851.1"/>
    </source>
</evidence>
<proteinExistence type="predicted"/>
<name>A0A8S5RFB8_9VIRU</name>
<protein>
    <submittedName>
        <fullName evidence="1">Uncharacterized protein</fullName>
    </submittedName>
</protein>
<accession>A0A8S5RFB8</accession>
<reference evidence="1" key="1">
    <citation type="journal article" date="2021" name="Proc. Natl. Acad. Sci. U.S.A.">
        <title>A Catalog of Tens of Thousands of Viruses from Human Metagenomes Reveals Hidden Associations with Chronic Diseases.</title>
        <authorList>
            <person name="Tisza M.J."/>
            <person name="Buck C.B."/>
        </authorList>
    </citation>
    <scope>NUCLEOTIDE SEQUENCE</scope>
    <source>
        <strain evidence="1">CtqEG8</strain>
    </source>
</reference>